<sequence>MNLFDDDETAAALFSDFASGSPQGGAPGGSTEPTYRWRDLDSVTAPKAWAALGRWVSWLVATYRLTTSVVPDCWWRHPELVAELYALQKAELASYTPTDPGFGPLGFHERLPLAIERLRQETRTIGCVGLQAHREARPRLLPTGAPEFLAWSAEPHQVSTGNSNDDGHVVDGTFRHG</sequence>
<evidence type="ECO:0000256" key="1">
    <source>
        <dbReference type="SAM" id="MobiDB-lite"/>
    </source>
</evidence>
<gene>
    <name evidence="2" type="ORF">G6N77_15365</name>
</gene>
<feature type="region of interest" description="Disordered" evidence="1">
    <location>
        <begin position="155"/>
        <end position="177"/>
    </location>
</feature>
<evidence type="ECO:0000313" key="2">
    <source>
        <dbReference type="EMBL" id="NGN84825.1"/>
    </source>
</evidence>
<dbReference type="EMBL" id="JAAKZI010000030">
    <property type="protein sequence ID" value="NGN84825.1"/>
    <property type="molecule type" value="Genomic_DNA"/>
</dbReference>
<organism evidence="2 3">
    <name type="scientific">Arthrobacter silviterrae</name>
    <dbReference type="NCBI Taxonomy" id="2026658"/>
    <lineage>
        <taxon>Bacteria</taxon>
        <taxon>Bacillati</taxon>
        <taxon>Actinomycetota</taxon>
        <taxon>Actinomycetes</taxon>
        <taxon>Micrococcales</taxon>
        <taxon>Micrococcaceae</taxon>
        <taxon>Arthrobacter</taxon>
    </lineage>
</organism>
<dbReference type="Proteomes" id="UP000479226">
    <property type="component" value="Unassembled WGS sequence"/>
</dbReference>
<proteinExistence type="predicted"/>
<evidence type="ECO:0000313" key="3">
    <source>
        <dbReference type="Proteomes" id="UP000479226"/>
    </source>
</evidence>
<evidence type="ECO:0008006" key="4">
    <source>
        <dbReference type="Google" id="ProtNLM"/>
    </source>
</evidence>
<reference evidence="2 3" key="1">
    <citation type="submission" date="2020-02" db="EMBL/GenBank/DDBJ databases">
        <title>Genome sequence of the type strain DSM 27180 of Arthrobacter silviterrae.</title>
        <authorList>
            <person name="Gao J."/>
            <person name="Sun J."/>
        </authorList>
    </citation>
    <scope>NUCLEOTIDE SEQUENCE [LARGE SCALE GENOMIC DNA]</scope>
    <source>
        <strain evidence="2 3">DSM 27180</strain>
    </source>
</reference>
<keyword evidence="3" id="KW-1185">Reference proteome</keyword>
<name>A0ABX0DGC1_9MICC</name>
<protein>
    <recommendedName>
        <fullName evidence="4">DUF4913 domain-containing protein</fullName>
    </recommendedName>
</protein>
<dbReference type="RefSeq" id="WP_165183048.1">
    <property type="nucleotide sequence ID" value="NZ_JAAKZI010000030.1"/>
</dbReference>
<comment type="caution">
    <text evidence="2">The sequence shown here is derived from an EMBL/GenBank/DDBJ whole genome shotgun (WGS) entry which is preliminary data.</text>
</comment>
<accession>A0ABX0DGC1</accession>